<dbReference type="SUPFAM" id="SSF48371">
    <property type="entry name" value="ARM repeat"/>
    <property type="match status" value="1"/>
</dbReference>
<name>A0AAP9ET03_GLUTH</name>
<dbReference type="RefSeq" id="WP_148620572.1">
    <property type="nucleotide sequence ID" value="NZ_CP043043.1"/>
</dbReference>
<dbReference type="EMBL" id="CP043043">
    <property type="protein sequence ID" value="QEH96803.1"/>
    <property type="molecule type" value="Genomic_DNA"/>
</dbReference>
<dbReference type="Gene3D" id="1.25.40.290">
    <property type="entry name" value="ARM repeat domains"/>
    <property type="match status" value="1"/>
</dbReference>
<evidence type="ECO:0000313" key="1">
    <source>
        <dbReference type="EMBL" id="QEH96803.1"/>
    </source>
</evidence>
<dbReference type="InterPro" id="IPR014825">
    <property type="entry name" value="DNA_alkylation"/>
</dbReference>
<dbReference type="InterPro" id="IPR016024">
    <property type="entry name" value="ARM-type_fold"/>
</dbReference>
<dbReference type="Proteomes" id="UP000323560">
    <property type="component" value="Chromosome"/>
</dbReference>
<sequence>MKDIFSLALICEIAAEFRAVDISFDADAFIARSMEGLNKLELTGRAAHIADAMRVYLPVRFAEAAAVIDASLGPELPPTGKIGGAALRYMPHVLFVRKYGLDDYEAAMRVQAELTKRFTAEFSIRAFLVKYPERAYEQMLVWADDDNAHLRRLASEGMRPRLPWAPRLRAFQHNPRPVIELLERLRDDPVPYVRRSVANNLNDIAKDHPELVIETCRRWAQEAPEGRTWIVRHALRSLVATGNQDAIRILGGAANPSIRLSGVAIAPQRVTLGGNTRVSFEVVSTAQQSQRLLIGYTVHFVKANGSSRAKFFRLRTLTIHSGEKIALSATMSLATMTTRRHFPGNHRIDAIINGEAHPLGNFEVITSMSVPA</sequence>
<reference evidence="1 2" key="1">
    <citation type="submission" date="2019-08" db="EMBL/GenBank/DDBJ databases">
        <title>Gluconobacter frateurii HD924 genome.</title>
        <authorList>
            <person name="Liu Y."/>
            <person name="Zhang P."/>
        </authorList>
    </citation>
    <scope>NUCLEOTIDE SEQUENCE [LARGE SCALE GENOMIC DNA]</scope>
    <source>
        <strain evidence="1 2">HD924</strain>
    </source>
</reference>
<gene>
    <name evidence="1" type="ORF">FXF46_11195</name>
</gene>
<evidence type="ECO:0000313" key="2">
    <source>
        <dbReference type="Proteomes" id="UP000323560"/>
    </source>
</evidence>
<proteinExistence type="predicted"/>
<organism evidence="1 2">
    <name type="scientific">Gluconobacter thailandicus</name>
    <dbReference type="NCBI Taxonomy" id="257438"/>
    <lineage>
        <taxon>Bacteria</taxon>
        <taxon>Pseudomonadati</taxon>
        <taxon>Pseudomonadota</taxon>
        <taxon>Alphaproteobacteria</taxon>
        <taxon>Acetobacterales</taxon>
        <taxon>Acetobacteraceae</taxon>
        <taxon>Gluconobacter</taxon>
    </lineage>
</organism>
<dbReference type="KEGG" id="gti:FXF46_11195"/>
<accession>A0AAP9ET03</accession>
<protein>
    <submittedName>
        <fullName evidence="1">DNA alkylation repair protein</fullName>
    </submittedName>
</protein>
<dbReference type="AlphaFoldDB" id="A0AAP9ET03"/>
<dbReference type="Pfam" id="PF08713">
    <property type="entry name" value="DNA_alkylation"/>
    <property type="match status" value="1"/>
</dbReference>